<dbReference type="CDD" id="cd06267">
    <property type="entry name" value="PBP1_LacI_sugar_binding-like"/>
    <property type="match status" value="1"/>
</dbReference>
<feature type="region of interest" description="Disordered" evidence="4">
    <location>
        <begin position="259"/>
        <end position="278"/>
    </location>
</feature>
<dbReference type="InterPro" id="IPR046335">
    <property type="entry name" value="LacI/GalR-like_sensor"/>
</dbReference>
<evidence type="ECO:0000256" key="3">
    <source>
        <dbReference type="ARBA" id="ARBA00023163"/>
    </source>
</evidence>
<dbReference type="Gene3D" id="3.40.50.2300">
    <property type="match status" value="2"/>
</dbReference>
<evidence type="ECO:0000313" key="7">
    <source>
        <dbReference type="Proteomes" id="UP000642829"/>
    </source>
</evidence>
<keyword evidence="2" id="KW-0238">DNA-binding</keyword>
<keyword evidence="1" id="KW-0805">Transcription regulation</keyword>
<dbReference type="Proteomes" id="UP000642829">
    <property type="component" value="Unassembled WGS sequence"/>
</dbReference>
<feature type="compositionally biased region" description="Polar residues" evidence="4">
    <location>
        <begin position="259"/>
        <end position="270"/>
    </location>
</feature>
<accession>A0A8J3D7X0</accession>
<gene>
    <name evidence="6" type="ORF">GCM10007047_06040</name>
</gene>
<sequence>MPHLENSEYAQLVETLDAEAHRQGTNFVLGLTHYDAKVESSFLRHWAAGEADGVICDAVSWTENGDLYRQLVDRGYPFMALYYAPDGYSQARRDDYESFCIGLRNLIGMGHRRIAYVGVDHPQAKFTNSFCAYKEVLKSHKIEYDESLVIMNANNRESGVKAWQLIREMSNAPTAVMAFNDTLASGIWIGVHADGLSVPKDLSIIGSDDIPESRLMGLTTIRYDRAELARRVLNTLEKMRIEPMGPQIVTMDTYVVMGNSVSPPRNQSKNGNRKNRNN</sequence>
<evidence type="ECO:0000259" key="5">
    <source>
        <dbReference type="Pfam" id="PF13377"/>
    </source>
</evidence>
<dbReference type="GO" id="GO:0000976">
    <property type="term" value="F:transcription cis-regulatory region binding"/>
    <property type="evidence" value="ECO:0007669"/>
    <property type="project" value="TreeGrafter"/>
</dbReference>
<feature type="domain" description="Transcriptional regulator LacI/GalR-like sensor" evidence="5">
    <location>
        <begin position="105"/>
        <end position="260"/>
    </location>
</feature>
<keyword evidence="3" id="KW-0804">Transcription</keyword>
<dbReference type="SUPFAM" id="SSF53822">
    <property type="entry name" value="Periplasmic binding protein-like I"/>
    <property type="match status" value="1"/>
</dbReference>
<protein>
    <recommendedName>
        <fullName evidence="5">Transcriptional regulator LacI/GalR-like sensor domain-containing protein</fullName>
    </recommendedName>
</protein>
<reference evidence="6" key="1">
    <citation type="journal article" date="2014" name="Int. J. Syst. Evol. Microbiol.">
        <title>Complete genome sequence of Corynebacterium casei LMG S-19264T (=DSM 44701T), isolated from a smear-ripened cheese.</title>
        <authorList>
            <consortium name="US DOE Joint Genome Institute (JGI-PGF)"/>
            <person name="Walter F."/>
            <person name="Albersmeier A."/>
            <person name="Kalinowski J."/>
            <person name="Ruckert C."/>
        </authorList>
    </citation>
    <scope>NUCLEOTIDE SEQUENCE</scope>
    <source>
        <strain evidence="6">KCTC 12870</strain>
    </source>
</reference>
<dbReference type="EMBL" id="BMXG01000003">
    <property type="protein sequence ID" value="GHB93398.1"/>
    <property type="molecule type" value="Genomic_DNA"/>
</dbReference>
<dbReference type="PANTHER" id="PTHR30146">
    <property type="entry name" value="LACI-RELATED TRANSCRIPTIONAL REPRESSOR"/>
    <property type="match status" value="1"/>
</dbReference>
<dbReference type="RefSeq" id="WP_229792048.1">
    <property type="nucleotide sequence ID" value="NZ_BMXG01000003.1"/>
</dbReference>
<evidence type="ECO:0000313" key="6">
    <source>
        <dbReference type="EMBL" id="GHB93398.1"/>
    </source>
</evidence>
<proteinExistence type="predicted"/>
<comment type="caution">
    <text evidence="6">The sequence shown here is derived from an EMBL/GenBank/DDBJ whole genome shotgun (WGS) entry which is preliminary data.</text>
</comment>
<dbReference type="AlphaFoldDB" id="A0A8J3D7X0"/>
<dbReference type="Pfam" id="PF13377">
    <property type="entry name" value="Peripla_BP_3"/>
    <property type="match status" value="1"/>
</dbReference>
<dbReference type="GO" id="GO:0003700">
    <property type="term" value="F:DNA-binding transcription factor activity"/>
    <property type="evidence" value="ECO:0007669"/>
    <property type="project" value="TreeGrafter"/>
</dbReference>
<keyword evidence="7" id="KW-1185">Reference proteome</keyword>
<organism evidence="6 7">
    <name type="scientific">Cerasicoccus arenae</name>
    <dbReference type="NCBI Taxonomy" id="424488"/>
    <lineage>
        <taxon>Bacteria</taxon>
        <taxon>Pseudomonadati</taxon>
        <taxon>Verrucomicrobiota</taxon>
        <taxon>Opitutia</taxon>
        <taxon>Puniceicoccales</taxon>
        <taxon>Cerasicoccaceae</taxon>
        <taxon>Cerasicoccus</taxon>
    </lineage>
</organism>
<name>A0A8J3D7X0_9BACT</name>
<evidence type="ECO:0000256" key="1">
    <source>
        <dbReference type="ARBA" id="ARBA00023015"/>
    </source>
</evidence>
<dbReference type="InterPro" id="IPR028082">
    <property type="entry name" value="Peripla_BP_I"/>
</dbReference>
<evidence type="ECO:0000256" key="2">
    <source>
        <dbReference type="ARBA" id="ARBA00023125"/>
    </source>
</evidence>
<evidence type="ECO:0000256" key="4">
    <source>
        <dbReference type="SAM" id="MobiDB-lite"/>
    </source>
</evidence>
<reference evidence="6" key="2">
    <citation type="submission" date="2020-09" db="EMBL/GenBank/DDBJ databases">
        <authorList>
            <person name="Sun Q."/>
            <person name="Kim S."/>
        </authorList>
    </citation>
    <scope>NUCLEOTIDE SEQUENCE</scope>
    <source>
        <strain evidence="6">KCTC 12870</strain>
    </source>
</reference>
<dbReference type="PANTHER" id="PTHR30146:SF138">
    <property type="entry name" value="TRANSCRIPTIONAL REGULATORY PROTEIN"/>
    <property type="match status" value="1"/>
</dbReference>